<sequence>MKIGIIDDSLDNNVMLDFSQIHKYKITKCQVKTVCQTNDIVNSTHSTLCCKILNDNLRNPKNHVLIHVDIMNKNQLDINDFIIALEFLFSNQIDVLCLSIGTTILSKQKEIYPLIKKMYDSGITIIAASSNANLITMPAAFQEVIGTIALPVEHFCCQKIYAIPDNDLHVDCGTVLDSNIGNSFSAPRVLANLLNKVDALCEESSFSCSRNLINQFLAQGETCNDRQINVLSEALLPKKIINPPIILIESDDISIFSNVLNCLTKIFGYECVCITDNNSSSDDFRIINYNKQNFEQQINISFHRNVDLLLLNSNILLTFPNIVDTTDCCWIHVYRNSMKLTVCNQVIHNYSKHEIESICKDMILLLQE</sequence>
<organism evidence="1 2">
    <name type="scientific">Claveliimonas bilis</name>
    <dbReference type="NCBI Taxonomy" id="3028070"/>
    <lineage>
        <taxon>Bacteria</taxon>
        <taxon>Bacillati</taxon>
        <taxon>Bacillota</taxon>
        <taxon>Clostridia</taxon>
        <taxon>Lachnospirales</taxon>
        <taxon>Lachnospiraceae</taxon>
        <taxon>Claveliimonas</taxon>
    </lineage>
</organism>
<protein>
    <recommendedName>
        <fullName evidence="3">Peptidase S8/S53 domain-containing protein</fullName>
    </recommendedName>
</protein>
<keyword evidence="2" id="KW-1185">Reference proteome</keyword>
<gene>
    <name evidence="1" type="ORF">Lac1_22780</name>
</gene>
<dbReference type="Gene3D" id="3.40.50.200">
    <property type="entry name" value="Peptidase S8/S53 domain"/>
    <property type="match status" value="1"/>
</dbReference>
<reference evidence="2" key="1">
    <citation type="journal article" date="2023" name="Int. J. Syst. Evol. Microbiol.">
        <title>Claveliimonas bilis gen. nov., sp. nov., deoxycholic acid-producing bacteria isolated from human faeces, and reclassification of Sellimonas monacensis Zenner et al. 2021 as Claveliimonas monacensis comb. nov.</title>
        <authorList>
            <person name="Hisatomi A."/>
            <person name="Kastawa N.W.E.P.G."/>
            <person name="Song I."/>
            <person name="Ohkuma M."/>
            <person name="Fukiya S."/>
            <person name="Sakamoto M."/>
        </authorList>
    </citation>
    <scope>NUCLEOTIDE SEQUENCE [LARGE SCALE GENOMIC DNA]</scope>
    <source>
        <strain evidence="2">12BBH14</strain>
    </source>
</reference>
<evidence type="ECO:0000313" key="1">
    <source>
        <dbReference type="EMBL" id="BDZ78095.1"/>
    </source>
</evidence>
<name>A0ABN6YZ22_9FIRM</name>
<accession>A0ABN6YZ22</accession>
<dbReference type="Proteomes" id="UP001305815">
    <property type="component" value="Chromosome"/>
</dbReference>
<evidence type="ECO:0008006" key="3">
    <source>
        <dbReference type="Google" id="ProtNLM"/>
    </source>
</evidence>
<dbReference type="EMBL" id="AP027742">
    <property type="protein sequence ID" value="BDZ78095.1"/>
    <property type="molecule type" value="Genomic_DNA"/>
</dbReference>
<dbReference type="RefSeq" id="WP_230105550.1">
    <property type="nucleotide sequence ID" value="NZ_AP024845.1"/>
</dbReference>
<proteinExistence type="predicted"/>
<evidence type="ECO:0000313" key="2">
    <source>
        <dbReference type="Proteomes" id="UP001305815"/>
    </source>
</evidence>
<dbReference type="InterPro" id="IPR036852">
    <property type="entry name" value="Peptidase_S8/S53_dom_sf"/>
</dbReference>
<dbReference type="SUPFAM" id="SSF52743">
    <property type="entry name" value="Subtilisin-like"/>
    <property type="match status" value="1"/>
</dbReference>